<accession>A0A5B7CG00</accession>
<evidence type="ECO:0000256" key="1">
    <source>
        <dbReference type="SAM" id="MobiDB-lite"/>
    </source>
</evidence>
<feature type="compositionally biased region" description="Polar residues" evidence="1">
    <location>
        <begin position="1"/>
        <end position="17"/>
    </location>
</feature>
<evidence type="ECO:0000313" key="2">
    <source>
        <dbReference type="EMBL" id="MPC08178.1"/>
    </source>
</evidence>
<dbReference type="Proteomes" id="UP000324222">
    <property type="component" value="Unassembled WGS sequence"/>
</dbReference>
<feature type="region of interest" description="Disordered" evidence="1">
    <location>
        <begin position="1"/>
        <end position="22"/>
    </location>
</feature>
<proteinExistence type="predicted"/>
<keyword evidence="3" id="KW-1185">Reference proteome</keyword>
<name>A0A5B7CG00_PORTR</name>
<reference evidence="2 3" key="1">
    <citation type="submission" date="2019-05" db="EMBL/GenBank/DDBJ databases">
        <title>Another draft genome of Portunus trituberculatus and its Hox gene families provides insights of decapod evolution.</title>
        <authorList>
            <person name="Jeong J.-H."/>
            <person name="Song I."/>
            <person name="Kim S."/>
            <person name="Choi T."/>
            <person name="Kim D."/>
            <person name="Ryu S."/>
            <person name="Kim W."/>
        </authorList>
    </citation>
    <scope>NUCLEOTIDE SEQUENCE [LARGE SCALE GENOMIC DNA]</scope>
    <source>
        <tissue evidence="2">Muscle</tissue>
    </source>
</reference>
<evidence type="ECO:0000313" key="3">
    <source>
        <dbReference type="Proteomes" id="UP000324222"/>
    </source>
</evidence>
<protein>
    <submittedName>
        <fullName evidence="2">Uncharacterized protein</fullName>
    </submittedName>
</protein>
<dbReference type="AlphaFoldDB" id="A0A5B7CG00"/>
<dbReference type="EMBL" id="VSRR010000020">
    <property type="protein sequence ID" value="MPC08178.1"/>
    <property type="molecule type" value="Genomic_DNA"/>
</dbReference>
<gene>
    <name evidence="2" type="ORF">E2C01_000755</name>
</gene>
<sequence>MYMSLNNARGTASTATGHESRSRPRYLGAHVQCKATRSVAHYCLHLAATYYLRREGDHGALPNTNARVTAATSFSLLDFAVICPTFLCSCLT</sequence>
<organism evidence="2 3">
    <name type="scientific">Portunus trituberculatus</name>
    <name type="common">Swimming crab</name>
    <name type="synonym">Neptunus trituberculatus</name>
    <dbReference type="NCBI Taxonomy" id="210409"/>
    <lineage>
        <taxon>Eukaryota</taxon>
        <taxon>Metazoa</taxon>
        <taxon>Ecdysozoa</taxon>
        <taxon>Arthropoda</taxon>
        <taxon>Crustacea</taxon>
        <taxon>Multicrustacea</taxon>
        <taxon>Malacostraca</taxon>
        <taxon>Eumalacostraca</taxon>
        <taxon>Eucarida</taxon>
        <taxon>Decapoda</taxon>
        <taxon>Pleocyemata</taxon>
        <taxon>Brachyura</taxon>
        <taxon>Eubrachyura</taxon>
        <taxon>Portunoidea</taxon>
        <taxon>Portunidae</taxon>
        <taxon>Portuninae</taxon>
        <taxon>Portunus</taxon>
    </lineage>
</organism>
<comment type="caution">
    <text evidence="2">The sequence shown here is derived from an EMBL/GenBank/DDBJ whole genome shotgun (WGS) entry which is preliminary data.</text>
</comment>